<dbReference type="GO" id="GO:0005789">
    <property type="term" value="C:endoplasmic reticulum membrane"/>
    <property type="evidence" value="ECO:0007669"/>
    <property type="project" value="UniProtKB-SubCell"/>
</dbReference>
<dbReference type="GO" id="GO:0006048">
    <property type="term" value="P:UDP-N-acetylglucosamine biosynthetic process"/>
    <property type="evidence" value="ECO:0007669"/>
    <property type="project" value="UniProtKB-UniRule"/>
</dbReference>
<evidence type="ECO:0000256" key="4">
    <source>
        <dbReference type="ARBA" id="ARBA00022679"/>
    </source>
</evidence>
<evidence type="ECO:0000256" key="3">
    <source>
        <dbReference type="ARBA" id="ARBA00011738"/>
    </source>
</evidence>
<dbReference type="PANTHER" id="PTHR13355">
    <property type="entry name" value="GLUCOSAMINE 6-PHOSPHATE N-ACETYLTRANSFERASE"/>
    <property type="match status" value="1"/>
</dbReference>
<comment type="subunit">
    <text evidence="3">Homodimer.</text>
</comment>
<reference evidence="10" key="1">
    <citation type="submission" date="2022-07" db="EMBL/GenBank/DDBJ databases">
        <title>Phylogenomic reconstructions and comparative analyses of Kickxellomycotina fungi.</title>
        <authorList>
            <person name="Reynolds N.K."/>
            <person name="Stajich J.E."/>
            <person name="Barry K."/>
            <person name="Grigoriev I.V."/>
            <person name="Crous P."/>
            <person name="Smith M.E."/>
        </authorList>
    </citation>
    <scope>NUCLEOTIDE SEQUENCE</scope>
    <source>
        <strain evidence="10">NRRL 1566</strain>
    </source>
</reference>
<evidence type="ECO:0000256" key="2">
    <source>
        <dbReference type="ARBA" id="ARBA00004586"/>
    </source>
</evidence>
<name>A0A9W8M0X0_9FUNG</name>
<evidence type="ECO:0000313" key="10">
    <source>
        <dbReference type="EMBL" id="KAJ2851118.1"/>
    </source>
</evidence>
<evidence type="ECO:0000256" key="6">
    <source>
        <dbReference type="ARBA" id="ARBA00023136"/>
    </source>
</evidence>
<keyword evidence="6" id="KW-0472">Membrane</keyword>
<dbReference type="CDD" id="cd04301">
    <property type="entry name" value="NAT_SF"/>
    <property type="match status" value="1"/>
</dbReference>
<evidence type="ECO:0000256" key="5">
    <source>
        <dbReference type="ARBA" id="ARBA00022824"/>
    </source>
</evidence>
<evidence type="ECO:0000256" key="8">
    <source>
        <dbReference type="RuleBase" id="RU365086"/>
    </source>
</evidence>
<keyword evidence="4 8" id="KW-0808">Transferase</keyword>
<dbReference type="OrthoDB" id="10039976at2759"/>
<dbReference type="Proteomes" id="UP001139887">
    <property type="component" value="Unassembled WGS sequence"/>
</dbReference>
<sequence length="173" mass="19221">MVMSNSLFSSSVLGTSVVSQVPENHILRPLEATDYRKGFMDCLSNLTVTGQVSEQMFQESFEEMQRTGCYFIIVVEDLSTGKIVASGTLLVEQKFLRECGRVGHIEDIVVAKGQQGKRFGKTIVKQLLEVANATGCYKTILDCNEDNVAFYEKCGMEKKSVQMALYAPNAVRK</sequence>
<evidence type="ECO:0000313" key="11">
    <source>
        <dbReference type="Proteomes" id="UP001139887"/>
    </source>
</evidence>
<comment type="pathway">
    <text evidence="8">Nucleotide-sugar biosynthesis; UDP-N-acetyl-alpha-D-glucosamine biosynthesis; N-acetyl-alpha-D-glucosamine 1-phosphate from alpha-D-glucosamine 6-phosphate (route I): step 1/2.</text>
</comment>
<proteinExistence type="inferred from homology"/>
<protein>
    <recommendedName>
        <fullName evidence="8">Glucosamine 6-phosphate N-acetyltransferase</fullName>
        <ecNumber evidence="8">2.3.1.4</ecNumber>
    </recommendedName>
</protein>
<accession>A0A9W8M0X0</accession>
<gene>
    <name evidence="10" type="primary">GNA1</name>
    <name evidence="10" type="ORF">IWW36_001369</name>
</gene>
<comment type="catalytic activity">
    <reaction evidence="8">
        <text>D-glucosamine 6-phosphate + acetyl-CoA = N-acetyl-D-glucosamine 6-phosphate + CoA + H(+)</text>
        <dbReference type="Rhea" id="RHEA:10292"/>
        <dbReference type="ChEBI" id="CHEBI:15378"/>
        <dbReference type="ChEBI" id="CHEBI:57287"/>
        <dbReference type="ChEBI" id="CHEBI:57288"/>
        <dbReference type="ChEBI" id="CHEBI:57513"/>
        <dbReference type="ChEBI" id="CHEBI:58725"/>
        <dbReference type="EC" id="2.3.1.4"/>
    </reaction>
</comment>
<comment type="similarity">
    <text evidence="8">Belongs to the acetyltransferase family. GNA1 subfamily.</text>
</comment>
<evidence type="ECO:0000259" key="9">
    <source>
        <dbReference type="PROSITE" id="PS51186"/>
    </source>
</evidence>
<keyword evidence="5" id="KW-0256">Endoplasmic reticulum</keyword>
<keyword evidence="11" id="KW-1185">Reference proteome</keyword>
<dbReference type="PANTHER" id="PTHR13355:SF11">
    <property type="entry name" value="GLUCOSAMINE 6-PHOSPHATE N-ACETYLTRANSFERASE"/>
    <property type="match status" value="1"/>
</dbReference>
<dbReference type="InterPro" id="IPR039143">
    <property type="entry name" value="GNPNAT1-like"/>
</dbReference>
<dbReference type="GO" id="GO:0004343">
    <property type="term" value="F:glucosamine 6-phosphate N-acetyltransferase activity"/>
    <property type="evidence" value="ECO:0007669"/>
    <property type="project" value="UniProtKB-UniRule"/>
</dbReference>
<dbReference type="AlphaFoldDB" id="A0A9W8M0X0"/>
<dbReference type="InterPro" id="IPR000182">
    <property type="entry name" value="GNAT_dom"/>
</dbReference>
<keyword evidence="7 8" id="KW-0012">Acyltransferase</keyword>
<dbReference type="PROSITE" id="PS51186">
    <property type="entry name" value="GNAT"/>
    <property type="match status" value="1"/>
</dbReference>
<dbReference type="EC" id="2.3.1.4" evidence="8"/>
<dbReference type="Gene3D" id="3.40.630.30">
    <property type="match status" value="1"/>
</dbReference>
<dbReference type="InterPro" id="IPR016181">
    <property type="entry name" value="Acyl_CoA_acyltransferase"/>
</dbReference>
<dbReference type="Pfam" id="PF00583">
    <property type="entry name" value="Acetyltransf_1"/>
    <property type="match status" value="1"/>
</dbReference>
<evidence type="ECO:0000256" key="7">
    <source>
        <dbReference type="ARBA" id="ARBA00023315"/>
    </source>
</evidence>
<comment type="caution">
    <text evidence="10">The sequence shown here is derived from an EMBL/GenBank/DDBJ whole genome shotgun (WGS) entry which is preliminary data.</text>
</comment>
<dbReference type="FunFam" id="3.40.630.30:FF:000048">
    <property type="entry name" value="Glucosamine 6-phosphate N-acetyltransferase"/>
    <property type="match status" value="1"/>
</dbReference>
<dbReference type="SUPFAM" id="SSF55729">
    <property type="entry name" value="Acyl-CoA N-acyltransferases (Nat)"/>
    <property type="match status" value="1"/>
</dbReference>
<feature type="domain" description="N-acetyltransferase" evidence="9">
    <location>
        <begin position="25"/>
        <end position="173"/>
    </location>
</feature>
<organism evidence="10 11">
    <name type="scientific">Coemansia brasiliensis</name>
    <dbReference type="NCBI Taxonomy" id="2650707"/>
    <lineage>
        <taxon>Eukaryota</taxon>
        <taxon>Fungi</taxon>
        <taxon>Fungi incertae sedis</taxon>
        <taxon>Zoopagomycota</taxon>
        <taxon>Kickxellomycotina</taxon>
        <taxon>Kickxellomycetes</taxon>
        <taxon>Kickxellales</taxon>
        <taxon>Kickxellaceae</taxon>
        <taxon>Coemansia</taxon>
    </lineage>
</organism>
<dbReference type="EMBL" id="JANBUW010000017">
    <property type="protein sequence ID" value="KAJ2851118.1"/>
    <property type="molecule type" value="Genomic_DNA"/>
</dbReference>
<comment type="subcellular location">
    <subcellularLocation>
        <location evidence="1">Endomembrane system</location>
        <topology evidence="1">Peripheral membrane protein</topology>
    </subcellularLocation>
    <subcellularLocation>
        <location evidence="2">Endoplasmic reticulum membrane</location>
    </subcellularLocation>
</comment>
<evidence type="ECO:0000256" key="1">
    <source>
        <dbReference type="ARBA" id="ARBA00004184"/>
    </source>
</evidence>